<name>A0A1L8D425_9THEO</name>
<keyword evidence="2" id="KW-1133">Transmembrane helix</keyword>
<keyword evidence="2" id="KW-0812">Transmembrane</keyword>
<dbReference type="RefSeq" id="WP_075866070.1">
    <property type="nucleotide sequence ID" value="NZ_BDJL01000093.1"/>
</dbReference>
<proteinExistence type="predicted"/>
<evidence type="ECO:0000256" key="3">
    <source>
        <dbReference type="SAM" id="SignalP"/>
    </source>
</evidence>
<dbReference type="Proteomes" id="UP000187338">
    <property type="component" value="Unassembled WGS sequence"/>
</dbReference>
<feature type="signal peptide" evidence="3">
    <location>
        <begin position="1"/>
        <end position="28"/>
    </location>
</feature>
<evidence type="ECO:0000256" key="2">
    <source>
        <dbReference type="SAM" id="Phobius"/>
    </source>
</evidence>
<keyword evidence="1" id="KW-0175">Coiled coil</keyword>
<feature type="coiled-coil region" evidence="1">
    <location>
        <begin position="265"/>
        <end position="313"/>
    </location>
</feature>
<reference evidence="5" key="1">
    <citation type="submission" date="2016-12" db="EMBL/GenBank/DDBJ databases">
        <title>Draft Genome Sequences od Carboxydothermus pertinax and islandicus, Hydrogenogenic Carboxydotrophic Bacteria.</title>
        <authorList>
            <person name="Fukuyama Y."/>
            <person name="Ohmae K."/>
            <person name="Yoneda Y."/>
            <person name="Yoshida T."/>
            <person name="Sako Y."/>
        </authorList>
    </citation>
    <scope>NUCLEOTIDE SEQUENCE [LARGE SCALE GENOMIC DNA]</scope>
    <source>
        <strain evidence="5">SET</strain>
    </source>
</reference>
<comment type="caution">
    <text evidence="4">The sequence shown here is derived from an EMBL/GenBank/DDBJ whole genome shotgun (WGS) entry which is preliminary data.</text>
</comment>
<feature type="chain" id="PRO_5012385925" evidence="3">
    <location>
        <begin position="29"/>
        <end position="319"/>
    </location>
</feature>
<evidence type="ECO:0000313" key="5">
    <source>
        <dbReference type="Proteomes" id="UP000187338"/>
    </source>
</evidence>
<keyword evidence="2" id="KW-0472">Membrane</keyword>
<protein>
    <submittedName>
        <fullName evidence="4">Uncharacterized protein</fullName>
    </submittedName>
</protein>
<evidence type="ECO:0000313" key="4">
    <source>
        <dbReference type="EMBL" id="GAV25864.1"/>
    </source>
</evidence>
<feature type="transmembrane region" description="Helical" evidence="2">
    <location>
        <begin position="229"/>
        <end position="249"/>
    </location>
</feature>
<dbReference type="EMBL" id="BDJL01000093">
    <property type="protein sequence ID" value="GAV25864.1"/>
    <property type="molecule type" value="Genomic_DNA"/>
</dbReference>
<sequence>MKYKGVVTLKIFLILALLLNVFAPSALAEEKPVIKLNHLFINKNGGKLNIQQIMQIDIPKGYQEEHNGKIVRVFIPLPDGFGDLQVSGFNNEQYLKFDNGLGIVSVGEESVKLSLNYSLPFTDKQNIVLIFPYTCDIFAVLTTPGELVVNSGDLTPQGVLEINGKSFDVYATGNLKEDARISLSLTAGQGNLQKAPPVYNEGTTNLKFHSPEHIQRWKSSPLGNTDPHLWLVFLLFVVGGIVVALVMLYRSKHDSVDDEEFLKKVKQLKAKEQEILAKVELLEEKYGKDEVTEEEYQELLSNYKEQLKKIKIELKKLSE</sequence>
<dbReference type="AlphaFoldDB" id="A0A1L8D425"/>
<organism evidence="4 5">
    <name type="scientific">Carboxydothermus islandicus</name>
    <dbReference type="NCBI Taxonomy" id="661089"/>
    <lineage>
        <taxon>Bacteria</taxon>
        <taxon>Bacillati</taxon>
        <taxon>Bacillota</taxon>
        <taxon>Clostridia</taxon>
        <taxon>Thermoanaerobacterales</taxon>
        <taxon>Thermoanaerobacteraceae</taxon>
        <taxon>Carboxydothermus</taxon>
    </lineage>
</organism>
<dbReference type="STRING" id="661089.ciss_17970"/>
<evidence type="ECO:0000256" key="1">
    <source>
        <dbReference type="SAM" id="Coils"/>
    </source>
</evidence>
<gene>
    <name evidence="4" type="ORF">ciss_17970</name>
</gene>
<accession>A0A1L8D425</accession>
<dbReference type="OrthoDB" id="1797693at2"/>
<keyword evidence="5" id="KW-1185">Reference proteome</keyword>
<keyword evidence="3" id="KW-0732">Signal</keyword>